<gene>
    <name evidence="1" type="ORF">EAH80_22785</name>
</gene>
<dbReference type="EMBL" id="RCZG01000011">
    <property type="protein sequence ID" value="TPG31749.1"/>
    <property type="molecule type" value="Genomic_DNA"/>
</dbReference>
<dbReference type="Proteomes" id="UP000320095">
    <property type="component" value="Unassembled WGS sequence"/>
</dbReference>
<evidence type="ECO:0000313" key="1">
    <source>
        <dbReference type="EMBL" id="TPG31749.1"/>
    </source>
</evidence>
<dbReference type="OrthoDB" id="9879712at2"/>
<dbReference type="RefSeq" id="WP_140696019.1">
    <property type="nucleotide sequence ID" value="NZ_RCZG01000011.1"/>
</dbReference>
<evidence type="ECO:0000313" key="2">
    <source>
        <dbReference type="Proteomes" id="UP000320095"/>
    </source>
</evidence>
<comment type="caution">
    <text evidence="1">The sequence shown here is derived from an EMBL/GenBank/DDBJ whole genome shotgun (WGS) entry which is preliminary data.</text>
</comment>
<dbReference type="AlphaFoldDB" id="A0A502E470"/>
<sequence length="179" mass="20223">MSTFPTELVDFGQNWDVLAPDPCADDSEVVGDEPPYNPERPVLQNGEMWLGEDDGDFLYLGGKRMKKPQPGAPVSCACGWPLPIRWSWGECEFGVTAWRSIHPEMEAVLDDYPMLYRVAPWLWTFCRCNGCADRTRGRGRPHKYCGPRCEAVADNARDREDRLANGATPRNRTVMKLTA</sequence>
<keyword evidence="2" id="KW-1185">Reference proteome</keyword>
<reference evidence="1 2" key="1">
    <citation type="journal article" date="2019" name="Environ. Microbiol.">
        <title>Species interactions and distinct microbial communities in high Arctic permafrost affected cryosols are associated with the CH4 and CO2 gas fluxes.</title>
        <authorList>
            <person name="Altshuler I."/>
            <person name="Hamel J."/>
            <person name="Turney S."/>
            <person name="Magnuson E."/>
            <person name="Levesque R."/>
            <person name="Greer C."/>
            <person name="Whyte L.G."/>
        </authorList>
    </citation>
    <scope>NUCLEOTIDE SEQUENCE [LARGE SCALE GENOMIC DNA]</scope>
    <source>
        <strain evidence="1 2">S5.20</strain>
    </source>
</reference>
<accession>A0A502E470</accession>
<protein>
    <submittedName>
        <fullName evidence="1">Uncharacterized protein</fullName>
    </submittedName>
</protein>
<name>A0A502E470_9MYCO</name>
<proteinExistence type="predicted"/>
<organism evidence="1 2">
    <name type="scientific">Mycolicibacterium hodleri</name>
    <dbReference type="NCBI Taxonomy" id="49897"/>
    <lineage>
        <taxon>Bacteria</taxon>
        <taxon>Bacillati</taxon>
        <taxon>Actinomycetota</taxon>
        <taxon>Actinomycetes</taxon>
        <taxon>Mycobacteriales</taxon>
        <taxon>Mycobacteriaceae</taxon>
        <taxon>Mycolicibacterium</taxon>
    </lineage>
</organism>